<sequence>MKYIVGAFLSAAANPGPPYKSLDFWRFQTSIVNATTQLNPPMTGMCLRAAILFLLVVLSPPPFCVLQLVLRRAYGVPTSSSTGSCPPSD</sequence>
<evidence type="ECO:0000256" key="1">
    <source>
        <dbReference type="SAM" id="Phobius"/>
    </source>
</evidence>
<keyword evidence="1" id="KW-1133">Transmembrane helix</keyword>
<dbReference type="Proteomes" id="UP001321473">
    <property type="component" value="Unassembled WGS sequence"/>
</dbReference>
<reference evidence="2 3" key="1">
    <citation type="journal article" date="2023" name="Arcadia Sci">
        <title>De novo assembly of a long-read Amblyomma americanum tick genome.</title>
        <authorList>
            <person name="Chou S."/>
            <person name="Poskanzer K.E."/>
            <person name="Rollins M."/>
            <person name="Thuy-Boun P.S."/>
        </authorList>
    </citation>
    <scope>NUCLEOTIDE SEQUENCE [LARGE SCALE GENOMIC DNA]</scope>
    <source>
        <strain evidence="2">F_SG_1</strain>
        <tissue evidence="2">Salivary glands</tissue>
    </source>
</reference>
<keyword evidence="1" id="KW-0472">Membrane</keyword>
<evidence type="ECO:0000313" key="2">
    <source>
        <dbReference type="EMBL" id="KAK8763755.1"/>
    </source>
</evidence>
<gene>
    <name evidence="2" type="ORF">V5799_033636</name>
</gene>
<dbReference type="AlphaFoldDB" id="A0AAQ4DMR5"/>
<protein>
    <submittedName>
        <fullName evidence="2">Uncharacterized protein</fullName>
    </submittedName>
</protein>
<name>A0AAQ4DMR5_AMBAM</name>
<dbReference type="EMBL" id="JARKHS020029031">
    <property type="protein sequence ID" value="KAK8763755.1"/>
    <property type="molecule type" value="Genomic_DNA"/>
</dbReference>
<keyword evidence="3" id="KW-1185">Reference proteome</keyword>
<evidence type="ECO:0000313" key="3">
    <source>
        <dbReference type="Proteomes" id="UP001321473"/>
    </source>
</evidence>
<comment type="caution">
    <text evidence="2">The sequence shown here is derived from an EMBL/GenBank/DDBJ whole genome shotgun (WGS) entry which is preliminary data.</text>
</comment>
<keyword evidence="1" id="KW-0812">Transmembrane</keyword>
<organism evidence="2 3">
    <name type="scientific">Amblyomma americanum</name>
    <name type="common">Lone star tick</name>
    <dbReference type="NCBI Taxonomy" id="6943"/>
    <lineage>
        <taxon>Eukaryota</taxon>
        <taxon>Metazoa</taxon>
        <taxon>Ecdysozoa</taxon>
        <taxon>Arthropoda</taxon>
        <taxon>Chelicerata</taxon>
        <taxon>Arachnida</taxon>
        <taxon>Acari</taxon>
        <taxon>Parasitiformes</taxon>
        <taxon>Ixodida</taxon>
        <taxon>Ixodoidea</taxon>
        <taxon>Ixodidae</taxon>
        <taxon>Amblyomminae</taxon>
        <taxon>Amblyomma</taxon>
    </lineage>
</organism>
<feature type="transmembrane region" description="Helical" evidence="1">
    <location>
        <begin position="49"/>
        <end position="70"/>
    </location>
</feature>
<proteinExistence type="predicted"/>
<accession>A0AAQ4DMR5</accession>